<proteinExistence type="predicted"/>
<evidence type="ECO:0000256" key="1">
    <source>
        <dbReference type="SAM" id="MobiDB-lite"/>
    </source>
</evidence>
<comment type="caution">
    <text evidence="2">The sequence shown here is derived from an EMBL/GenBank/DDBJ whole genome shotgun (WGS) entry which is preliminary data.</text>
</comment>
<evidence type="ECO:0000313" key="2">
    <source>
        <dbReference type="EMBL" id="OAE24277.1"/>
    </source>
</evidence>
<accession>A0A176VU53</accession>
<protein>
    <submittedName>
        <fullName evidence="2">Uncharacterized protein</fullName>
    </submittedName>
</protein>
<dbReference type="EMBL" id="LVLJ01002657">
    <property type="protein sequence ID" value="OAE24277.1"/>
    <property type="molecule type" value="Genomic_DNA"/>
</dbReference>
<gene>
    <name evidence="2" type="ORF">AXG93_1052s1000</name>
</gene>
<feature type="compositionally biased region" description="Basic and acidic residues" evidence="1">
    <location>
        <begin position="106"/>
        <end position="116"/>
    </location>
</feature>
<dbReference type="AlphaFoldDB" id="A0A176VU53"/>
<dbReference type="Proteomes" id="UP000077202">
    <property type="component" value="Unassembled WGS sequence"/>
</dbReference>
<feature type="region of interest" description="Disordered" evidence="1">
    <location>
        <begin position="97"/>
        <end position="116"/>
    </location>
</feature>
<reference evidence="2" key="1">
    <citation type="submission" date="2016-03" db="EMBL/GenBank/DDBJ databases">
        <title>Mechanisms controlling the formation of the plant cell surface in tip-growing cells are functionally conserved among land plants.</title>
        <authorList>
            <person name="Honkanen S."/>
            <person name="Jones V.A."/>
            <person name="Morieri G."/>
            <person name="Champion C."/>
            <person name="Hetherington A.J."/>
            <person name="Kelly S."/>
            <person name="Saint-Marcoux D."/>
            <person name="Proust H."/>
            <person name="Prescott H."/>
            <person name="Dolan L."/>
        </authorList>
    </citation>
    <scope>NUCLEOTIDE SEQUENCE [LARGE SCALE GENOMIC DNA]</scope>
    <source>
        <tissue evidence="2">Whole gametophyte</tissue>
    </source>
</reference>
<sequence length="116" mass="13518">MKPFAQLFKKPRLRKNKYRTTEYHDRICMNVAVAMMQIFQPSQTTYMMTWQVGFVEGAMARKSIHWARILWNTTRQHIEEDNKGALEGNEVANEEDNIALALPSAEADKSKDEIEK</sequence>
<keyword evidence="3" id="KW-1185">Reference proteome</keyword>
<organism evidence="2 3">
    <name type="scientific">Marchantia polymorpha subsp. ruderalis</name>
    <dbReference type="NCBI Taxonomy" id="1480154"/>
    <lineage>
        <taxon>Eukaryota</taxon>
        <taxon>Viridiplantae</taxon>
        <taxon>Streptophyta</taxon>
        <taxon>Embryophyta</taxon>
        <taxon>Marchantiophyta</taxon>
        <taxon>Marchantiopsida</taxon>
        <taxon>Marchantiidae</taxon>
        <taxon>Marchantiales</taxon>
        <taxon>Marchantiaceae</taxon>
        <taxon>Marchantia</taxon>
    </lineage>
</organism>
<evidence type="ECO:0000313" key="3">
    <source>
        <dbReference type="Proteomes" id="UP000077202"/>
    </source>
</evidence>
<name>A0A176VU53_MARPO</name>